<keyword evidence="1" id="KW-0472">Membrane</keyword>
<dbReference type="Proteomes" id="UP000290287">
    <property type="component" value="Unassembled WGS sequence"/>
</dbReference>
<evidence type="ECO:0000256" key="1">
    <source>
        <dbReference type="SAM" id="Phobius"/>
    </source>
</evidence>
<dbReference type="AlphaFoldDB" id="A0A4Q0YS20"/>
<dbReference type="OrthoDB" id="9802133at2"/>
<sequence>MADWRDLDLEEIPEWSKAAQHGLLMLSSVVVAAAALFFFILPASQDVQSLVTEEQLLKTQFRIKAQQVAALPDVGEQIEALQSHYDFLSQQLPAEDDMATILQRVNEVGLKQGLTFNRLEFQEPKQSGWLYEIPLTMNISGNYDNLGLFSEDISRMPRVVALQDFSLKKTSKNQNGPLTYSVSAVTYRFVEEVATR</sequence>
<comment type="caution">
    <text evidence="2">The sequence shown here is derived from an EMBL/GenBank/DDBJ whole genome shotgun (WGS) entry which is preliminary data.</text>
</comment>
<reference evidence="2 3" key="1">
    <citation type="submission" date="2017-10" db="EMBL/GenBank/DDBJ databases">
        <title>Nyctiphanis sp. nov., isolated from the stomach of the euphausiid Nyctiphanes simplex (Hansen, 1911) in the Gulf of California.</title>
        <authorList>
            <person name="Gomez-Gil B."/>
            <person name="Aguilar-Mendez M."/>
            <person name="Lopez-Cortes A."/>
            <person name="Gomez-Gutierrez J."/>
            <person name="Roque A."/>
            <person name="Lang E."/>
            <person name="Gonzalez-Castillo A."/>
        </authorList>
    </citation>
    <scope>NUCLEOTIDE SEQUENCE [LARGE SCALE GENOMIC DNA]</scope>
    <source>
        <strain evidence="2 3">CAIM 600</strain>
    </source>
</reference>
<name>A0A4Q0YS20_9GAMM</name>
<dbReference type="PANTHER" id="PTHR39555:SF1">
    <property type="entry name" value="TYPE IV PILUS INNER MEMBRANE COMPONENT PILO"/>
    <property type="match status" value="1"/>
</dbReference>
<gene>
    <name evidence="2" type="ORF">CS022_09405</name>
</gene>
<evidence type="ECO:0000313" key="2">
    <source>
        <dbReference type="EMBL" id="RXJ73455.1"/>
    </source>
</evidence>
<dbReference type="PANTHER" id="PTHR39555">
    <property type="entry name" value="FIMBRIAL ASSEMBLY PROTEIN PILO-LIKE PROTEIN-RELATED"/>
    <property type="match status" value="1"/>
</dbReference>
<dbReference type="InterPro" id="IPR007445">
    <property type="entry name" value="PilO"/>
</dbReference>
<proteinExistence type="predicted"/>
<accession>A0A4Q0YS20</accession>
<dbReference type="InterPro" id="IPR014717">
    <property type="entry name" value="Transl_elong_EF1B/ribsomal_bS6"/>
</dbReference>
<keyword evidence="1" id="KW-1133">Transmembrane helix</keyword>
<keyword evidence="3" id="KW-1185">Reference proteome</keyword>
<keyword evidence="1" id="KW-0812">Transmembrane</keyword>
<dbReference type="Pfam" id="PF04350">
    <property type="entry name" value="PilO"/>
    <property type="match status" value="1"/>
</dbReference>
<dbReference type="EMBL" id="PEIB01000009">
    <property type="protein sequence ID" value="RXJ73455.1"/>
    <property type="molecule type" value="Genomic_DNA"/>
</dbReference>
<protein>
    <submittedName>
        <fullName evidence="2">Pilus assembly protein PilO</fullName>
    </submittedName>
</protein>
<feature type="transmembrane region" description="Helical" evidence="1">
    <location>
        <begin position="20"/>
        <end position="41"/>
    </location>
</feature>
<dbReference type="RefSeq" id="WP_129122058.1">
    <property type="nucleotide sequence ID" value="NZ_PEIB01000009.1"/>
</dbReference>
<dbReference type="PIRSF" id="PIRSF016482">
    <property type="entry name" value="PilO"/>
    <property type="match status" value="1"/>
</dbReference>
<dbReference type="GO" id="GO:0043683">
    <property type="term" value="P:type IV pilus assembly"/>
    <property type="evidence" value="ECO:0007669"/>
    <property type="project" value="InterPro"/>
</dbReference>
<evidence type="ECO:0000313" key="3">
    <source>
        <dbReference type="Proteomes" id="UP000290287"/>
    </source>
</evidence>
<organism evidence="2 3">
    <name type="scientific">Veronia nyctiphanis</name>
    <dbReference type="NCBI Taxonomy" id="1278244"/>
    <lineage>
        <taxon>Bacteria</taxon>
        <taxon>Pseudomonadati</taxon>
        <taxon>Pseudomonadota</taxon>
        <taxon>Gammaproteobacteria</taxon>
        <taxon>Vibrionales</taxon>
        <taxon>Vibrionaceae</taxon>
        <taxon>Veronia</taxon>
    </lineage>
</organism>
<dbReference type="GO" id="GO:0043107">
    <property type="term" value="P:type IV pilus-dependent motility"/>
    <property type="evidence" value="ECO:0007669"/>
    <property type="project" value="InterPro"/>
</dbReference>
<dbReference type="Gene3D" id="3.30.70.60">
    <property type="match status" value="1"/>
</dbReference>